<name>A0A433QZR4_9FUNG</name>
<dbReference type="AlphaFoldDB" id="A0A433QZR4"/>
<evidence type="ECO:0000313" key="2">
    <source>
        <dbReference type="Proteomes" id="UP000274822"/>
    </source>
</evidence>
<evidence type="ECO:0000313" key="1">
    <source>
        <dbReference type="EMBL" id="RUS35273.1"/>
    </source>
</evidence>
<proteinExistence type="predicted"/>
<dbReference type="PANTHER" id="PTHR46433">
    <property type="entry name" value="ANK_REP_REGION DOMAIN-CONTAINING PROTEIN-RELATED"/>
    <property type="match status" value="1"/>
</dbReference>
<dbReference type="Proteomes" id="UP000274822">
    <property type="component" value="Unassembled WGS sequence"/>
</dbReference>
<gene>
    <name evidence="1" type="ORF">BC938DRAFT_473389</name>
</gene>
<comment type="caution">
    <text evidence="1">The sequence shown here is derived from an EMBL/GenBank/DDBJ whole genome shotgun (WGS) entry which is preliminary data.</text>
</comment>
<reference evidence="1 2" key="1">
    <citation type="journal article" date="2018" name="New Phytol.">
        <title>Phylogenomics of Endogonaceae and evolution of mycorrhizas within Mucoromycota.</title>
        <authorList>
            <person name="Chang Y."/>
            <person name="Desiro A."/>
            <person name="Na H."/>
            <person name="Sandor L."/>
            <person name="Lipzen A."/>
            <person name="Clum A."/>
            <person name="Barry K."/>
            <person name="Grigoriev I.V."/>
            <person name="Martin F.M."/>
            <person name="Stajich J.E."/>
            <person name="Smith M.E."/>
            <person name="Bonito G."/>
            <person name="Spatafora J.W."/>
        </authorList>
    </citation>
    <scope>NUCLEOTIDE SEQUENCE [LARGE SCALE GENOMIC DNA]</scope>
    <source>
        <strain evidence="1 2">AD002</strain>
    </source>
</reference>
<dbReference type="EMBL" id="RBNJ01000156">
    <property type="protein sequence ID" value="RUS35273.1"/>
    <property type="molecule type" value="Genomic_DNA"/>
</dbReference>
<protein>
    <submittedName>
        <fullName evidence="1">Uncharacterized protein</fullName>
    </submittedName>
</protein>
<organism evidence="1 2">
    <name type="scientific">Jimgerdemannia flammicorona</name>
    <dbReference type="NCBI Taxonomy" id="994334"/>
    <lineage>
        <taxon>Eukaryota</taxon>
        <taxon>Fungi</taxon>
        <taxon>Fungi incertae sedis</taxon>
        <taxon>Mucoromycota</taxon>
        <taxon>Mucoromycotina</taxon>
        <taxon>Endogonomycetes</taxon>
        <taxon>Endogonales</taxon>
        <taxon>Endogonaceae</taxon>
        <taxon>Jimgerdemannia</taxon>
    </lineage>
</organism>
<accession>A0A433QZR4</accession>
<dbReference type="SUPFAM" id="SSF52047">
    <property type="entry name" value="RNI-like"/>
    <property type="match status" value="1"/>
</dbReference>
<dbReference type="PANTHER" id="PTHR46433:SF1">
    <property type="entry name" value="ANKYRIN REPEAT-CONTAINING PROTEIN"/>
    <property type="match status" value="1"/>
</dbReference>
<sequence length="355" mass="40711">MENLYCKAHRLQKEVLQNPQLTHIELLRKLEPYVAKSYGQVLNQRLTLKDRFCTVTNDLYRRRNTSVPISSINTKEMLRILKVDIYPFIADHNRQHALERFQVLRRNIQAENEALVRRLHGEWVLNKRWDMSIQTPEVEKKLLKDLFSDELPHTSLEFINSRYLTREHFNTLAFQGRRHHLTSVDLHGAQAFNNSGFKALHKACGIALEYLSCCPQLTLVANVKKSSWIKSAASLKVTPSQEIQLHAPLLERLDLPDCPILRHLQLDTARLIEVILTNDSGLNTLDIALLLIQPSLKQVDLRGCDSVSPAWIHAIHLPLSSLDLSFQYIGDEGAKGCCKRSQSQQNSHLIRSAVK</sequence>
<keyword evidence="2" id="KW-1185">Reference proteome</keyword>